<dbReference type="STRING" id="1045775.SAMN05216378_4186"/>
<evidence type="ECO:0000313" key="5">
    <source>
        <dbReference type="Proteomes" id="UP000198855"/>
    </source>
</evidence>
<dbReference type="PRINTS" id="PR00081">
    <property type="entry name" value="GDHRDH"/>
</dbReference>
<keyword evidence="5" id="KW-1185">Reference proteome</keyword>
<name>A0A1I2DMV3_9BACL</name>
<dbReference type="Pfam" id="PF00106">
    <property type="entry name" value="adh_short"/>
    <property type="match status" value="1"/>
</dbReference>
<proteinExistence type="inferred from homology"/>
<dbReference type="GO" id="GO:0016491">
    <property type="term" value="F:oxidoreductase activity"/>
    <property type="evidence" value="ECO:0007669"/>
    <property type="project" value="UniProtKB-KW"/>
</dbReference>
<dbReference type="EMBL" id="FOMT01000004">
    <property type="protein sequence ID" value="SFE81934.1"/>
    <property type="molecule type" value="Genomic_DNA"/>
</dbReference>
<dbReference type="OrthoDB" id="9808814at2"/>
<dbReference type="AlphaFoldDB" id="A0A1I2DMV3"/>
<sequence length="283" mass="32403">MHTYSLFERLIFPQTYLNRRKLGRELEGKTILITGASSGIGEQLAYLLADIKVHLILVARRVDRLATMKILIETKAAQVSVFPVDLRNEKEMTELLAFLQQLPDGLDVVVSNAGHSIKRSIDQSLDRYHDFTRTMAINYLAPVQLLLSIIPLLTRKQGHIINISTVNVLLLPTPNWSAYQASKAAFDFWFRAAAPELNAKGVFTTSIYLPLVRTPMIEPTAAYRKMPAMSPEHVAKIIGHSMYTKMKIYKPWWLIFGQLASILFRRYWEYSTARKLRQKGQRL</sequence>
<accession>A0A1I2DMV3</accession>
<dbReference type="Gene3D" id="3.40.50.720">
    <property type="entry name" value="NAD(P)-binding Rossmann-like Domain"/>
    <property type="match status" value="1"/>
</dbReference>
<reference evidence="5" key="1">
    <citation type="submission" date="2016-10" db="EMBL/GenBank/DDBJ databases">
        <authorList>
            <person name="Varghese N."/>
            <person name="Submissions S."/>
        </authorList>
    </citation>
    <scope>NUCLEOTIDE SEQUENCE [LARGE SCALE GENOMIC DNA]</scope>
    <source>
        <strain evidence="5">CGMCC 1.10784</strain>
    </source>
</reference>
<dbReference type="SUPFAM" id="SSF51735">
    <property type="entry name" value="NAD(P)-binding Rossmann-fold domains"/>
    <property type="match status" value="1"/>
</dbReference>
<dbReference type="PRINTS" id="PR00080">
    <property type="entry name" value="SDRFAMILY"/>
</dbReference>
<evidence type="ECO:0000256" key="1">
    <source>
        <dbReference type="ARBA" id="ARBA00006484"/>
    </source>
</evidence>
<dbReference type="RefSeq" id="WP_091188359.1">
    <property type="nucleotide sequence ID" value="NZ_FOMT01000004.1"/>
</dbReference>
<dbReference type="Proteomes" id="UP000198855">
    <property type="component" value="Unassembled WGS sequence"/>
</dbReference>
<dbReference type="PANTHER" id="PTHR44196">
    <property type="entry name" value="DEHYDROGENASE/REDUCTASE SDR FAMILY MEMBER 7B"/>
    <property type="match status" value="1"/>
</dbReference>
<protein>
    <submittedName>
        <fullName evidence="4">Short-chain dehydrogenase</fullName>
    </submittedName>
</protein>
<evidence type="ECO:0000313" key="4">
    <source>
        <dbReference type="EMBL" id="SFE81934.1"/>
    </source>
</evidence>
<dbReference type="GO" id="GO:0016020">
    <property type="term" value="C:membrane"/>
    <property type="evidence" value="ECO:0007669"/>
    <property type="project" value="TreeGrafter"/>
</dbReference>
<organism evidence="4 5">
    <name type="scientific">Paenibacillus catalpae</name>
    <dbReference type="NCBI Taxonomy" id="1045775"/>
    <lineage>
        <taxon>Bacteria</taxon>
        <taxon>Bacillati</taxon>
        <taxon>Bacillota</taxon>
        <taxon>Bacilli</taxon>
        <taxon>Bacillales</taxon>
        <taxon>Paenibacillaceae</taxon>
        <taxon>Paenibacillus</taxon>
    </lineage>
</organism>
<dbReference type="PANTHER" id="PTHR44196:SF1">
    <property type="entry name" value="DEHYDROGENASE_REDUCTASE SDR FAMILY MEMBER 7B"/>
    <property type="match status" value="1"/>
</dbReference>
<evidence type="ECO:0000256" key="2">
    <source>
        <dbReference type="ARBA" id="ARBA00023002"/>
    </source>
</evidence>
<comment type="similarity">
    <text evidence="1 3">Belongs to the short-chain dehydrogenases/reductases (SDR) family.</text>
</comment>
<evidence type="ECO:0000256" key="3">
    <source>
        <dbReference type="RuleBase" id="RU000363"/>
    </source>
</evidence>
<dbReference type="CDD" id="cd05233">
    <property type="entry name" value="SDR_c"/>
    <property type="match status" value="1"/>
</dbReference>
<keyword evidence="2" id="KW-0560">Oxidoreductase</keyword>
<dbReference type="InterPro" id="IPR036291">
    <property type="entry name" value="NAD(P)-bd_dom_sf"/>
</dbReference>
<gene>
    <name evidence="4" type="ORF">SAMN05216378_4186</name>
</gene>
<dbReference type="InterPro" id="IPR002347">
    <property type="entry name" value="SDR_fam"/>
</dbReference>